<keyword evidence="1" id="KW-0853">WD repeat</keyword>
<evidence type="ECO:0000313" key="5">
    <source>
        <dbReference type="EMBL" id="KAG8468138.1"/>
    </source>
</evidence>
<dbReference type="InterPro" id="IPR001680">
    <property type="entry name" value="WD40_rpt"/>
</dbReference>
<dbReference type="InterPro" id="IPR036322">
    <property type="entry name" value="WD40_repeat_dom_sf"/>
</dbReference>
<dbReference type="SUPFAM" id="SSF50978">
    <property type="entry name" value="WD40 repeat-like"/>
    <property type="match status" value="4"/>
</dbReference>
<dbReference type="Pfam" id="PF23409">
    <property type="entry name" value="Beta-prop_EML"/>
    <property type="match status" value="2"/>
</dbReference>
<dbReference type="PANTHER" id="PTHR13720:SF33">
    <property type="entry name" value="HELP DOMAIN-CONTAINING PROTEIN"/>
    <property type="match status" value="1"/>
</dbReference>
<evidence type="ECO:0000256" key="1">
    <source>
        <dbReference type="ARBA" id="ARBA00022574"/>
    </source>
</evidence>
<keyword evidence="2" id="KW-0677">Repeat</keyword>
<comment type="caution">
    <text evidence="5">The sequence shown here is derived from an EMBL/GenBank/DDBJ whole genome shotgun (WGS) entry which is preliminary data.</text>
</comment>
<evidence type="ECO:0000313" key="6">
    <source>
        <dbReference type="Proteomes" id="UP000751190"/>
    </source>
</evidence>
<proteinExistence type="predicted"/>
<evidence type="ECO:0000259" key="4">
    <source>
        <dbReference type="Pfam" id="PF23414"/>
    </source>
</evidence>
<dbReference type="InterPro" id="IPR055442">
    <property type="entry name" value="Beta-prop_EML-like_2nd"/>
</dbReference>
<reference evidence="5" key="1">
    <citation type="submission" date="2021-05" db="EMBL/GenBank/DDBJ databases">
        <title>The genome of the haptophyte Pavlova lutheri (Diacronema luteri, Pavlovales) - a model for lipid biosynthesis in eukaryotic algae.</title>
        <authorList>
            <person name="Hulatt C.J."/>
            <person name="Posewitz M.C."/>
        </authorList>
    </citation>
    <scope>NUCLEOTIDE SEQUENCE</scope>
    <source>
        <strain evidence="5">NIVA-4/92</strain>
    </source>
</reference>
<evidence type="ECO:0000259" key="3">
    <source>
        <dbReference type="Pfam" id="PF23409"/>
    </source>
</evidence>
<feature type="domain" description="EML-like second beta-propeller" evidence="4">
    <location>
        <begin position="517"/>
        <end position="812"/>
    </location>
</feature>
<dbReference type="OMA" id="AVAPCLE"/>
<protein>
    <recommendedName>
        <fullName evidence="7">HELP domain-containing protein</fullName>
    </recommendedName>
</protein>
<dbReference type="Gene3D" id="2.130.10.10">
    <property type="entry name" value="YVTN repeat-like/Quinoprotein amine dehydrogenase"/>
    <property type="match status" value="4"/>
</dbReference>
<dbReference type="Proteomes" id="UP000751190">
    <property type="component" value="Unassembled WGS sequence"/>
</dbReference>
<evidence type="ECO:0000256" key="2">
    <source>
        <dbReference type="ARBA" id="ARBA00022737"/>
    </source>
</evidence>
<name>A0A8J5XIG3_DIALT</name>
<dbReference type="InterPro" id="IPR005108">
    <property type="entry name" value="HELP"/>
</dbReference>
<dbReference type="InterPro" id="IPR050630">
    <property type="entry name" value="WD_repeat_EMAP"/>
</dbReference>
<dbReference type="GO" id="GO:0008017">
    <property type="term" value="F:microtubule binding"/>
    <property type="evidence" value="ECO:0007669"/>
    <property type="project" value="TreeGrafter"/>
</dbReference>
<dbReference type="InterPro" id="IPR055439">
    <property type="entry name" value="Beta-prop_EML_1st"/>
</dbReference>
<dbReference type="PANTHER" id="PTHR13720">
    <property type="entry name" value="WD-40 REPEAT PROTEIN"/>
    <property type="match status" value="1"/>
</dbReference>
<accession>A0A8J5XIG3</accession>
<sequence>MEVEEVTHELGADWPEEGSRSELLLACMRRIARAGGRLASPDEGVVDAARLELVRATLRETLDGADELRDGRVSRAEFARACAELSGARFRSDALFAALSHLADLAGRVPIGRVIDELAPSQRHAGEGRARLVTARDGGDGKHARGRTGVFAPTAWDESSALARRTLGPPDARLELEAIHGYAGLANSAPNLFCSSAGELVYYTAAVGVVLSVESRAQRFFLGHTDDIHCLALDPTRTIAATGQTADRALGGRPFVCVWDVASMHEYARLVHGRVNRVSALAFAAHGAWLATVGCSAPQSVHVWDWRARALLCEVGTGIQPAPRDVDGRTALSNVYGLRWSPHAPHVFLTHGKAHLHYWTAERERAGERSWRKGAAIFDPAPVVDVLCAEFVPNGDVVSGSAAGELYVWRSWRVVRVLSAHAAEVRVLLHRAGTCELVSAGARGIIHRWDVSGELPVLLAHATRQLPAAYEGERPPTIRALDAFVGSDAFVVGTGRCDIWQLDADPDILVSGHTADLVALDVHPSRRALFITAGHAERAFVWDASERRLVGITQRLVGQAIRCVSWAPPKGELIGVGAVRAGDTAERARRAGASDGCVALIDATGADGVFALCAMVDVASEPSALRFSPDGSRLAVGLRSGGIEVFALRRELDEHVLAPLCACGGHSCAVRQLDWSADSSLLQSSCAALELLRWHGTTGEQIRQDERDREWQTWSCIVGWPVMGVWPRGYDASDINALDRSTLGVGVAGGHVAVADDFGRVLLFNHPCVAQDAPHLAYRGHSSHVSGVRFLRGSERCISIGGHDRAVFQWAVWPSRAHDARAPGPPTLARGAPPLLAGARSADSAAAGPEPPLATTERVACVQAGGAARGAGRAAARLGSARRQPVVDARAVAAPGRARAQLVIAPRAPVLSVESDFERAVLARTPRYDAARYVGKLCAKLTRHEPAERADALREDCVRALLAHFGVPCEEDEFARLCARYPFASPTAPDHAACAASGGIACVQLGVYPAVSASSLIRALFASDARRRPRALAQSAPVIARPSTSAPLPVRHARCRTLLHPPSTGGVAAEQRSREPPDARLELEAIHGYAGLANSAPNLFCSSAGELVYYTAAVGVVLSVESRAQRFFLGHTDDIHCLALDPTRTIAATGQTADRALGGRPFVCVWDVASMHEYARLVHGRVNRVSALAFAAHGAWLATVGCSAPQSVHVWDWRARALLCEVGTGIQPAPRDVDGRTALSNVYGLRWSPHAPHVFLTHGKAHLHYWTAERERAGERSWRKGAAIFDPAPVVDVLCAEFVPNGDVVSGSAAGELYVWRSWRVVRVLSAHAAEVRVLLHRAGTRELVSAGARGIIHRWDVSGELPVLLAHATRQLPAAYEGERPPTIRALDVFVGSDAFVVGTGRCDIWQLDADPDILVSGHTADLVALDVHPSRRALFITAGHAERAFVWDASERRLVGITQRLVGQAIRCVSWAPPKGELIGVGAVRAGDTAERARRAGASDGCVALIDATGADGVFALCAMVDVASEPSALRFSPDGSRLAVGLRSGGIEVFALRRELDEHVLAPLCACGGHSCAVRQLDWSADSSLLQSSCAALELLRWHGTTGEQIRQDERDREWQTWSCIVGWPVMGVWPRGYDASDINALDRSTLGVGVAGGHVAVADDFGRVLLFNHPCVAQDAPHLAYRGHSSHVSGVRFLRGSERCISIGGHDRAVFQWAVWPSRAHDCGNIIGLKIGGLFQRSV</sequence>
<feature type="domain" description="EML-like second beta-propeller" evidence="4">
    <location>
        <begin position="1424"/>
        <end position="1719"/>
    </location>
</feature>
<dbReference type="OrthoDB" id="47802at2759"/>
<gene>
    <name evidence="5" type="ORF">KFE25_007190</name>
</gene>
<feature type="domain" description="EML-like first beta-propeller" evidence="3">
    <location>
        <begin position="1125"/>
        <end position="1406"/>
    </location>
</feature>
<dbReference type="Pfam" id="PF23414">
    <property type="entry name" value="Beta-prop_EML_2"/>
    <property type="match status" value="2"/>
</dbReference>
<feature type="domain" description="EML-like first beta-propeller" evidence="3">
    <location>
        <begin position="218"/>
        <end position="499"/>
    </location>
</feature>
<dbReference type="EMBL" id="JAGTXO010000005">
    <property type="protein sequence ID" value="KAG8468138.1"/>
    <property type="molecule type" value="Genomic_DNA"/>
</dbReference>
<organism evidence="5 6">
    <name type="scientific">Diacronema lutheri</name>
    <name type="common">Unicellular marine alga</name>
    <name type="synonym">Monochrysis lutheri</name>
    <dbReference type="NCBI Taxonomy" id="2081491"/>
    <lineage>
        <taxon>Eukaryota</taxon>
        <taxon>Haptista</taxon>
        <taxon>Haptophyta</taxon>
        <taxon>Pavlovophyceae</taxon>
        <taxon>Pavlovales</taxon>
        <taxon>Pavlovaceae</taxon>
        <taxon>Diacronema</taxon>
    </lineage>
</organism>
<dbReference type="InterPro" id="IPR015943">
    <property type="entry name" value="WD40/YVTN_repeat-like_dom_sf"/>
</dbReference>
<dbReference type="Pfam" id="PF03451">
    <property type="entry name" value="HELP"/>
    <property type="match status" value="2"/>
</dbReference>
<dbReference type="SMART" id="SM00320">
    <property type="entry name" value="WD40"/>
    <property type="match status" value="16"/>
</dbReference>
<evidence type="ECO:0008006" key="7">
    <source>
        <dbReference type="Google" id="ProtNLM"/>
    </source>
</evidence>
<keyword evidence="6" id="KW-1185">Reference proteome</keyword>